<proteinExistence type="predicted"/>
<feature type="region of interest" description="Disordered" evidence="1">
    <location>
        <begin position="1"/>
        <end position="70"/>
    </location>
</feature>
<feature type="non-terminal residue" evidence="2">
    <location>
        <position position="70"/>
    </location>
</feature>
<evidence type="ECO:0000256" key="1">
    <source>
        <dbReference type="SAM" id="MobiDB-lite"/>
    </source>
</evidence>
<feature type="compositionally biased region" description="Basic and acidic residues" evidence="1">
    <location>
        <begin position="60"/>
        <end position="70"/>
    </location>
</feature>
<feature type="compositionally biased region" description="Basic residues" evidence="1">
    <location>
        <begin position="42"/>
        <end position="58"/>
    </location>
</feature>
<feature type="non-terminal residue" evidence="2">
    <location>
        <position position="1"/>
    </location>
</feature>
<dbReference type="EMBL" id="CADCUB010000047">
    <property type="protein sequence ID" value="CAA9315863.1"/>
    <property type="molecule type" value="Genomic_DNA"/>
</dbReference>
<protein>
    <submittedName>
        <fullName evidence="2">Uncharacterized protein</fullName>
    </submittedName>
</protein>
<dbReference type="AlphaFoldDB" id="A0A6J4KV39"/>
<organism evidence="2">
    <name type="scientific">uncultured Frankineae bacterium</name>
    <dbReference type="NCBI Taxonomy" id="437475"/>
    <lineage>
        <taxon>Bacteria</taxon>
        <taxon>Bacillati</taxon>
        <taxon>Actinomycetota</taxon>
        <taxon>Actinomycetes</taxon>
        <taxon>Frankiales</taxon>
        <taxon>environmental samples</taxon>
    </lineage>
</organism>
<evidence type="ECO:0000313" key="2">
    <source>
        <dbReference type="EMBL" id="CAA9315863.1"/>
    </source>
</evidence>
<name>A0A6J4KV39_9ACTN</name>
<sequence length="70" mass="7661">AVLPDHPGHPRRRVPLGRPCRPPRAAAPARRARLLPDAGRARGARRHPGPPHQRRARAARAGDRPTVRGL</sequence>
<accession>A0A6J4KV39</accession>
<reference evidence="2" key="1">
    <citation type="submission" date="2020-02" db="EMBL/GenBank/DDBJ databases">
        <authorList>
            <person name="Meier V. D."/>
        </authorList>
    </citation>
    <scope>NUCLEOTIDE SEQUENCE</scope>
    <source>
        <strain evidence="2">AVDCRST_MAG07</strain>
    </source>
</reference>
<gene>
    <name evidence="2" type="ORF">AVDCRST_MAG07-911</name>
</gene>
<feature type="compositionally biased region" description="Low complexity" evidence="1">
    <location>
        <begin position="16"/>
        <end position="29"/>
    </location>
</feature>